<protein>
    <submittedName>
        <fullName evidence="3">Alpha/beta hydrolase</fullName>
    </submittedName>
</protein>
<reference evidence="4" key="1">
    <citation type="journal article" date="2019" name="Int. J. Syst. Evol. Microbiol.">
        <title>The Global Catalogue of Microorganisms (GCM) 10K type strain sequencing project: providing services to taxonomists for standard genome sequencing and annotation.</title>
        <authorList>
            <consortium name="The Broad Institute Genomics Platform"/>
            <consortium name="The Broad Institute Genome Sequencing Center for Infectious Disease"/>
            <person name="Wu L."/>
            <person name="Ma J."/>
        </authorList>
    </citation>
    <scope>NUCLEOTIDE SEQUENCE [LARGE SCALE GENOMIC DNA]</scope>
    <source>
        <strain evidence="4">JCM 18126</strain>
    </source>
</reference>
<dbReference type="Pfam" id="PF12697">
    <property type="entry name" value="Abhydrolase_6"/>
    <property type="match status" value="1"/>
</dbReference>
<dbReference type="InterPro" id="IPR029058">
    <property type="entry name" value="AB_hydrolase_fold"/>
</dbReference>
<dbReference type="InterPro" id="IPR000073">
    <property type="entry name" value="AB_hydrolase_1"/>
</dbReference>
<evidence type="ECO:0000256" key="1">
    <source>
        <dbReference type="ARBA" id="ARBA00008645"/>
    </source>
</evidence>
<dbReference type="PRINTS" id="PR00111">
    <property type="entry name" value="ABHYDROLASE"/>
</dbReference>
<dbReference type="SUPFAM" id="SSF53474">
    <property type="entry name" value="alpha/beta-Hydrolases"/>
    <property type="match status" value="1"/>
</dbReference>
<keyword evidence="3" id="KW-0378">Hydrolase</keyword>
<feature type="domain" description="AB hydrolase-1" evidence="2">
    <location>
        <begin position="30"/>
        <end position="267"/>
    </location>
</feature>
<accession>A0ABP9HS42</accession>
<evidence type="ECO:0000313" key="3">
    <source>
        <dbReference type="EMBL" id="GAA4977044.1"/>
    </source>
</evidence>
<evidence type="ECO:0000259" key="2">
    <source>
        <dbReference type="Pfam" id="PF12697"/>
    </source>
</evidence>
<dbReference type="RefSeq" id="WP_345712068.1">
    <property type="nucleotide sequence ID" value="NZ_BAABIL010000231.1"/>
</dbReference>
<dbReference type="EMBL" id="BAABIL010000231">
    <property type="protein sequence ID" value="GAA4977044.1"/>
    <property type="molecule type" value="Genomic_DNA"/>
</dbReference>
<proteinExistence type="inferred from homology"/>
<sequence length="276" mass="29341">MTTRQAPAAARDVLGRHNAVLSGPVGAPPLVFAHGFGCDQGMWRAVAPAFEDTHRVVLFDHVGAGGSDLRAHDPVRHASLDGYAQDVVELLEALDLGPVALVGHSVSAMIGVLVAAERPDLVSRLVLVGPSPRYVDDDGYRGGFSREEIEELLATMDGNYLGWSTAIAPVIMGVPERPELGEELADSFCRTDPVIARRFARATFLADNRADLARVRVPALVLQSRVDAIAGPEVGRFVAGQLPAGEIVVLDAVGHCPHMSAPQEVVAVLRSFLARP</sequence>
<dbReference type="GO" id="GO:0016787">
    <property type="term" value="F:hydrolase activity"/>
    <property type="evidence" value="ECO:0007669"/>
    <property type="project" value="UniProtKB-KW"/>
</dbReference>
<comment type="caution">
    <text evidence="3">The sequence shown here is derived from an EMBL/GenBank/DDBJ whole genome shotgun (WGS) entry which is preliminary data.</text>
</comment>
<name>A0ABP9HS42_9ACTN</name>
<comment type="similarity">
    <text evidence="1">Belongs to the AB hydrolase superfamily.</text>
</comment>
<evidence type="ECO:0000313" key="4">
    <source>
        <dbReference type="Proteomes" id="UP001501195"/>
    </source>
</evidence>
<gene>
    <name evidence="3" type="ORF">GCM10023225_17310</name>
</gene>
<organism evidence="3 4">
    <name type="scientific">Kineococcus glutinatus</name>
    <dbReference type="NCBI Taxonomy" id="1070872"/>
    <lineage>
        <taxon>Bacteria</taxon>
        <taxon>Bacillati</taxon>
        <taxon>Actinomycetota</taxon>
        <taxon>Actinomycetes</taxon>
        <taxon>Kineosporiales</taxon>
        <taxon>Kineosporiaceae</taxon>
        <taxon>Kineococcus</taxon>
    </lineage>
</organism>
<dbReference type="Proteomes" id="UP001501195">
    <property type="component" value="Unassembled WGS sequence"/>
</dbReference>
<dbReference type="Gene3D" id="3.40.50.1820">
    <property type="entry name" value="alpha/beta hydrolase"/>
    <property type="match status" value="1"/>
</dbReference>
<keyword evidence="4" id="KW-1185">Reference proteome</keyword>
<dbReference type="PANTHER" id="PTHR43039">
    <property type="entry name" value="ESTERASE-RELATED"/>
    <property type="match status" value="1"/>
</dbReference>